<evidence type="ECO:0000256" key="3">
    <source>
        <dbReference type="ARBA" id="ARBA00023004"/>
    </source>
</evidence>
<evidence type="ECO:0000259" key="6">
    <source>
        <dbReference type="Pfam" id="PF01568"/>
    </source>
</evidence>
<dbReference type="InterPro" id="IPR006656">
    <property type="entry name" value="Mopterin_OxRdtase"/>
</dbReference>
<evidence type="ECO:0000256" key="1">
    <source>
        <dbReference type="ARBA" id="ARBA00010312"/>
    </source>
</evidence>
<sequence>IGIGLQRHGGGGMAVRTITCIPGVTGDWKYAGGGVFYLTRGFYGVNWTALRREDLRPRQTRSLDMKRLGEVLLKADHPPVKALFVYAANPGASAPNQLKVLRGLAREDLFTVVAEHFLTDTARYADMVLPATMQIEHRDLLISYGHLYLAWNEPAVPPPGECLPATEMFRRLARAMGLDTPALYESDESMARQVLESGHPSLAGITLEELKARGWMRLNYPDPFVPFANAFPTPSGKLEFVSDRMAKSGLDPVAGYTPSHEVSQQGTALAREYPLALLTPADHFFLNSIFANVPRQRQRSGVVKLVIHPDDAVSRRIASGDEVRVANARGSFLAIAEVSDRIRPGVVASSKGRWPGFSKEGATINATVDARDSDMGCGAVYHDNRVRIEKAL</sequence>
<keyword evidence="8" id="KW-1185">Reference proteome</keyword>
<comment type="caution">
    <text evidence="7">The sequence shown here is derived from an EMBL/GenBank/DDBJ whole genome shotgun (WGS) entry which is preliminary data.</text>
</comment>
<dbReference type="GO" id="GO:0051536">
    <property type="term" value="F:iron-sulfur cluster binding"/>
    <property type="evidence" value="ECO:0007669"/>
    <property type="project" value="UniProtKB-KW"/>
</dbReference>
<keyword evidence="3" id="KW-0408">Iron</keyword>
<feature type="domain" description="Molybdopterin dinucleotide-binding" evidence="6">
    <location>
        <begin position="275"/>
        <end position="382"/>
    </location>
</feature>
<gene>
    <name evidence="7" type="ORF">HRJ53_03565</name>
</gene>
<dbReference type="EMBL" id="JACDQQ010000349">
    <property type="protein sequence ID" value="MBA0084052.1"/>
    <property type="molecule type" value="Genomic_DNA"/>
</dbReference>
<feature type="non-terminal residue" evidence="7">
    <location>
        <position position="1"/>
    </location>
</feature>
<keyword evidence="4" id="KW-0411">Iron-sulfur</keyword>
<evidence type="ECO:0000259" key="5">
    <source>
        <dbReference type="Pfam" id="PF00384"/>
    </source>
</evidence>
<dbReference type="SUPFAM" id="SSF50692">
    <property type="entry name" value="ADC-like"/>
    <property type="match status" value="1"/>
</dbReference>
<dbReference type="PANTHER" id="PTHR43742:SF6">
    <property type="entry name" value="OXIDOREDUCTASE YYAE-RELATED"/>
    <property type="match status" value="1"/>
</dbReference>
<dbReference type="Gene3D" id="2.40.40.20">
    <property type="match status" value="1"/>
</dbReference>
<dbReference type="PANTHER" id="PTHR43742">
    <property type="entry name" value="TRIMETHYLAMINE-N-OXIDE REDUCTASE"/>
    <property type="match status" value="1"/>
</dbReference>
<evidence type="ECO:0000256" key="4">
    <source>
        <dbReference type="ARBA" id="ARBA00023014"/>
    </source>
</evidence>
<evidence type="ECO:0000256" key="2">
    <source>
        <dbReference type="ARBA" id="ARBA00022723"/>
    </source>
</evidence>
<dbReference type="InterPro" id="IPR006657">
    <property type="entry name" value="MoPterin_dinucl-bd_dom"/>
</dbReference>
<accession>A0A7V8NMG1</accession>
<organism evidence="7 8">
    <name type="scientific">Candidatus Acidiferrum panamense</name>
    <dbReference type="NCBI Taxonomy" id="2741543"/>
    <lineage>
        <taxon>Bacteria</taxon>
        <taxon>Pseudomonadati</taxon>
        <taxon>Acidobacteriota</taxon>
        <taxon>Terriglobia</taxon>
        <taxon>Candidatus Acidiferrales</taxon>
        <taxon>Candidatus Acidiferrum</taxon>
    </lineage>
</organism>
<evidence type="ECO:0000313" key="7">
    <source>
        <dbReference type="EMBL" id="MBA0084052.1"/>
    </source>
</evidence>
<reference evidence="7" key="1">
    <citation type="submission" date="2020-06" db="EMBL/GenBank/DDBJ databases">
        <title>Legume-microbial interactions unlock mineral nutrients during tropical forest succession.</title>
        <authorList>
            <person name="Epihov D.Z."/>
        </authorList>
    </citation>
    <scope>NUCLEOTIDE SEQUENCE [LARGE SCALE GENOMIC DNA]</scope>
    <source>
        <strain evidence="7">Pan2503</strain>
    </source>
</reference>
<feature type="domain" description="Molybdopterin oxidoreductase" evidence="5">
    <location>
        <begin position="68"/>
        <end position="174"/>
    </location>
</feature>
<keyword evidence="2" id="KW-0479">Metal-binding</keyword>
<proteinExistence type="inferred from homology"/>
<dbReference type="Gene3D" id="3.30.2070.10">
    <property type="entry name" value="Formate dehydrogenase/DMSO reductase"/>
    <property type="match status" value="1"/>
</dbReference>
<dbReference type="GO" id="GO:0043546">
    <property type="term" value="F:molybdopterin cofactor binding"/>
    <property type="evidence" value="ECO:0007669"/>
    <property type="project" value="InterPro"/>
</dbReference>
<comment type="similarity">
    <text evidence="1">Belongs to the prokaryotic molybdopterin-containing oxidoreductase family.</text>
</comment>
<dbReference type="Gene3D" id="3.40.228.10">
    <property type="entry name" value="Dimethylsulfoxide Reductase, domain 2"/>
    <property type="match status" value="1"/>
</dbReference>
<dbReference type="Pfam" id="PF00384">
    <property type="entry name" value="Molybdopterin"/>
    <property type="match status" value="1"/>
</dbReference>
<name>A0A7V8NMG1_9BACT</name>
<dbReference type="Proteomes" id="UP000567293">
    <property type="component" value="Unassembled WGS sequence"/>
</dbReference>
<dbReference type="GO" id="GO:0046872">
    <property type="term" value="F:metal ion binding"/>
    <property type="evidence" value="ECO:0007669"/>
    <property type="project" value="UniProtKB-KW"/>
</dbReference>
<protein>
    <submittedName>
        <fullName evidence="7">Molybdopterin-dependent oxidoreductase</fullName>
    </submittedName>
</protein>
<dbReference type="Pfam" id="PF01568">
    <property type="entry name" value="Molydop_binding"/>
    <property type="match status" value="1"/>
</dbReference>
<dbReference type="InterPro" id="IPR050612">
    <property type="entry name" value="Prok_Mopterin_Oxidored"/>
</dbReference>
<evidence type="ECO:0000313" key="8">
    <source>
        <dbReference type="Proteomes" id="UP000567293"/>
    </source>
</evidence>
<dbReference type="AlphaFoldDB" id="A0A7V8NMG1"/>
<dbReference type="InterPro" id="IPR009010">
    <property type="entry name" value="Asp_de-COase-like_dom_sf"/>
</dbReference>
<dbReference type="GO" id="GO:0016491">
    <property type="term" value="F:oxidoreductase activity"/>
    <property type="evidence" value="ECO:0007669"/>
    <property type="project" value="InterPro"/>
</dbReference>
<dbReference type="Gene3D" id="3.40.50.740">
    <property type="match status" value="1"/>
</dbReference>
<dbReference type="SUPFAM" id="SSF53706">
    <property type="entry name" value="Formate dehydrogenase/DMSO reductase, domains 1-3"/>
    <property type="match status" value="1"/>
</dbReference>